<protein>
    <recommendedName>
        <fullName evidence="3">Rab-GAP TBC domain-containing protein</fullName>
    </recommendedName>
</protein>
<dbReference type="SUPFAM" id="SSF47923">
    <property type="entry name" value="Ypt/Rab-GAP domain of gyp1p"/>
    <property type="match status" value="2"/>
</dbReference>
<organism evidence="4">
    <name type="scientific">Lotharella globosa</name>
    <dbReference type="NCBI Taxonomy" id="91324"/>
    <lineage>
        <taxon>Eukaryota</taxon>
        <taxon>Sar</taxon>
        <taxon>Rhizaria</taxon>
        <taxon>Cercozoa</taxon>
        <taxon>Chlorarachniophyceae</taxon>
        <taxon>Lotharella</taxon>
    </lineage>
</organism>
<proteinExistence type="predicted"/>
<sequence length="445" mass="51485">MSQQSQKSKISPLTLRHPKGELRTLTWKSWLHNVALSQTEDFVRLCESERKKYSELKKAHGLQDFEVRCLQAKKCARSSFRGETLHRIYIDVLRTRGELEFFRLESTRRFLLEVLLLWCITNKTEYTQGMNDILATITMAILGDYALLKALHQKGKTHPRYPRQLLQLVIPAHMGSDALSIFSGFMLKLPAMFSPDRKGQGQKDDTLIECLRFVQSRLLKEFDSELWEFLEKCGAPPELYMLKWVRLLFSREFELPQVLMVWDELVMKGGIDSRLGFGLVEYLCVCLLRFVRYELLNYVNIDDESSLVEALRRILRFPSVPDIQSLVNQAKELRSKFLTKYPTLAMQNERKKVGASESQQRKAMKTRKLPSRSAFDFISDSSVPVTLFKEDRDTPESPSAFEFLREAQTGAGQRNAPTEKHSSSHQTQGEAKNAFDFADFDIMNK</sequence>
<dbReference type="GO" id="GO:0005096">
    <property type="term" value="F:GTPase activator activity"/>
    <property type="evidence" value="ECO:0007669"/>
    <property type="project" value="UniProtKB-KW"/>
</dbReference>
<reference evidence="4" key="1">
    <citation type="submission" date="2021-01" db="EMBL/GenBank/DDBJ databases">
        <authorList>
            <person name="Corre E."/>
            <person name="Pelletier E."/>
            <person name="Niang G."/>
            <person name="Scheremetjew M."/>
            <person name="Finn R."/>
            <person name="Kale V."/>
            <person name="Holt S."/>
            <person name="Cochrane G."/>
            <person name="Meng A."/>
            <person name="Brown T."/>
            <person name="Cohen L."/>
        </authorList>
    </citation>
    <scope>NUCLEOTIDE SEQUENCE</scope>
    <source>
        <strain evidence="4">CCCM811</strain>
    </source>
</reference>
<feature type="region of interest" description="Disordered" evidence="2">
    <location>
        <begin position="390"/>
        <end position="435"/>
    </location>
</feature>
<dbReference type="Pfam" id="PF00566">
    <property type="entry name" value="RabGAP-TBC"/>
    <property type="match status" value="1"/>
</dbReference>
<dbReference type="InterPro" id="IPR000195">
    <property type="entry name" value="Rab-GAP-TBC_dom"/>
</dbReference>
<dbReference type="PANTHER" id="PTHR22957:SF337">
    <property type="entry name" value="TBC1 DOMAIN FAMILY MEMBER 5"/>
    <property type="match status" value="1"/>
</dbReference>
<evidence type="ECO:0000259" key="3">
    <source>
        <dbReference type="PROSITE" id="PS50086"/>
    </source>
</evidence>
<gene>
    <name evidence="4" type="ORF">LGLO00237_LOCUS27239</name>
</gene>
<dbReference type="SMART" id="SM00164">
    <property type="entry name" value="TBC"/>
    <property type="match status" value="1"/>
</dbReference>
<evidence type="ECO:0000256" key="1">
    <source>
        <dbReference type="ARBA" id="ARBA00022468"/>
    </source>
</evidence>
<dbReference type="PANTHER" id="PTHR22957">
    <property type="entry name" value="TBC1 DOMAIN FAMILY MEMBER GTPASE-ACTIVATING PROTEIN"/>
    <property type="match status" value="1"/>
</dbReference>
<dbReference type="InterPro" id="IPR035969">
    <property type="entry name" value="Rab-GAP_TBC_sf"/>
</dbReference>
<accession>A0A7S3Z8Q2</accession>
<dbReference type="Gene3D" id="1.10.8.270">
    <property type="entry name" value="putative rabgap domain of human tbc1 domain family member 14 like domains"/>
    <property type="match status" value="1"/>
</dbReference>
<dbReference type="PROSITE" id="PS50086">
    <property type="entry name" value="TBC_RABGAP"/>
    <property type="match status" value="1"/>
</dbReference>
<name>A0A7S3Z8Q2_9EUKA</name>
<dbReference type="AlphaFoldDB" id="A0A7S3Z8Q2"/>
<dbReference type="EMBL" id="HBIV01038307">
    <property type="protein sequence ID" value="CAE0675462.1"/>
    <property type="molecule type" value="Transcribed_RNA"/>
</dbReference>
<dbReference type="Gene3D" id="1.10.472.80">
    <property type="entry name" value="Ypt/Rab-GAP domain of gyp1p, domain 3"/>
    <property type="match status" value="1"/>
</dbReference>
<feature type="domain" description="Rab-GAP TBC" evidence="3">
    <location>
        <begin position="17"/>
        <end position="269"/>
    </location>
</feature>
<evidence type="ECO:0000313" key="4">
    <source>
        <dbReference type="EMBL" id="CAE0675462.1"/>
    </source>
</evidence>
<evidence type="ECO:0000256" key="2">
    <source>
        <dbReference type="SAM" id="MobiDB-lite"/>
    </source>
</evidence>
<feature type="region of interest" description="Disordered" evidence="2">
    <location>
        <begin position="349"/>
        <end position="369"/>
    </location>
</feature>
<keyword evidence="1" id="KW-0343">GTPase activation</keyword>